<dbReference type="GO" id="GO:0003677">
    <property type="term" value="F:DNA binding"/>
    <property type="evidence" value="ECO:0007669"/>
    <property type="project" value="InterPro"/>
</dbReference>
<evidence type="ECO:0000256" key="2">
    <source>
        <dbReference type="ARBA" id="ARBA00022741"/>
    </source>
</evidence>
<evidence type="ECO:0000313" key="5">
    <source>
        <dbReference type="EMBL" id="BBM37106.1"/>
    </source>
</evidence>
<dbReference type="InterPro" id="IPR003593">
    <property type="entry name" value="AAA+_ATPase"/>
</dbReference>
<dbReference type="InterPro" id="IPR027417">
    <property type="entry name" value="P-loop_NTPase"/>
</dbReference>
<protein>
    <submittedName>
        <fullName evidence="5">Mg chelatase subunit ChlI</fullName>
    </submittedName>
</protein>
<dbReference type="AlphaFoldDB" id="A0A510JDF2"/>
<dbReference type="SUPFAM" id="SSF54211">
    <property type="entry name" value="Ribosomal protein S5 domain 2-like"/>
    <property type="match status" value="1"/>
</dbReference>
<keyword evidence="2" id="KW-0547">Nucleotide-binding</keyword>
<dbReference type="PROSITE" id="PS50051">
    <property type="entry name" value="MCM_2"/>
    <property type="match status" value="1"/>
</dbReference>
<dbReference type="Gene3D" id="3.30.230.10">
    <property type="match status" value="1"/>
</dbReference>
<dbReference type="Pfam" id="PF13541">
    <property type="entry name" value="ChlI"/>
    <property type="match status" value="1"/>
</dbReference>
<dbReference type="RefSeq" id="WP_026738216.1">
    <property type="nucleotide sequence ID" value="NZ_AP019822.1"/>
</dbReference>
<proteinExistence type="inferred from homology"/>
<comment type="similarity">
    <text evidence="1">Belongs to the Mg-chelatase subunits D/I family. ComM subfamily.</text>
</comment>
<feature type="domain" description="MCM C-terminal AAA(+) ATPase" evidence="4">
    <location>
        <begin position="298"/>
        <end position="393"/>
    </location>
</feature>
<keyword evidence="3" id="KW-0067">ATP-binding</keyword>
<sequence length="506" mass="56440">MAISVLSCSYLGIESYIVEAEVDISNGLPIFNIVGMGDLAIIESKERIRSCFKNIGLEFPVKRVLVNLSPADIRKKGSHFDLPIFLGILANTGKITNIENFKNYLILGEISLNGNIKPIRGAINAAILAKEKEMKGVIIPVENYNEAKLISGVEIIPVKTIKEAVGFINGKIGREELYENVEKSGKNSAEDKENQKEIVDFSDVKGQFLAKRALEIAAAGGHNIFLMGDPGSGKSMLAKRFITILPDMIEKEIIETTKIYSVSGMLSAMEPVIMKRPFRAPHHSATQTALVGGSTRVGEITLALNGVFFMDELGEFGIKTLEALRQPLEDGSITISRANLIVTYPVNNIMIAASNPTPGGFFPDDPQCKDSLRDIKNYQKKFSGPLLDRIDLYVEMRRLKKEELFSDTLSEPSEKIKERVIKARNIQKKRFSSELLNAKMSRKQISEYCKINDATKEVFEKAVDELKLSVRMYDKILKISRTIADLEDSESIETEHLLEALNYRKK</sequence>
<organism evidence="5 6">
    <name type="scientific">Pseudoleptotrichia goodfellowii</name>
    <dbReference type="NCBI Taxonomy" id="157692"/>
    <lineage>
        <taxon>Bacteria</taxon>
        <taxon>Fusobacteriati</taxon>
        <taxon>Fusobacteriota</taxon>
        <taxon>Fusobacteriia</taxon>
        <taxon>Fusobacteriales</taxon>
        <taxon>Leptotrichiaceae</taxon>
        <taxon>Pseudoleptotrichia</taxon>
    </lineage>
</organism>
<dbReference type="PANTHER" id="PTHR32039">
    <property type="entry name" value="MAGNESIUM-CHELATASE SUBUNIT CHLI"/>
    <property type="match status" value="1"/>
</dbReference>
<dbReference type="InterPro" id="IPR045006">
    <property type="entry name" value="CHLI-like"/>
</dbReference>
<dbReference type="SUPFAM" id="SSF52540">
    <property type="entry name" value="P-loop containing nucleoside triphosphate hydrolases"/>
    <property type="match status" value="1"/>
</dbReference>
<dbReference type="InterPro" id="IPR020568">
    <property type="entry name" value="Ribosomal_Su5_D2-typ_SF"/>
</dbReference>
<dbReference type="PANTHER" id="PTHR32039:SF7">
    <property type="entry name" value="COMPETENCE PROTEIN COMM"/>
    <property type="match status" value="1"/>
</dbReference>
<gene>
    <name evidence="5" type="ORF">JCM16774_2058</name>
</gene>
<dbReference type="Pfam" id="PF13335">
    <property type="entry name" value="Mg_chelatase_C"/>
    <property type="match status" value="1"/>
</dbReference>
<dbReference type="InterPro" id="IPR004482">
    <property type="entry name" value="Mg_chelat-rel"/>
</dbReference>
<dbReference type="STRING" id="714315.GCA_000516535_02055"/>
<dbReference type="SMART" id="SM00382">
    <property type="entry name" value="AAA"/>
    <property type="match status" value="1"/>
</dbReference>
<dbReference type="KEGG" id="lgo:JCM16774_2058"/>
<reference evidence="5 6" key="1">
    <citation type="submission" date="2019-07" db="EMBL/GenBank/DDBJ databases">
        <title>Complete Genome Sequence of Leptotrichia goodfellowii Strain JCM 16774.</title>
        <authorList>
            <person name="Watanabe S."/>
            <person name="Cui L."/>
        </authorList>
    </citation>
    <scope>NUCLEOTIDE SEQUENCE [LARGE SCALE GENOMIC DNA]</scope>
    <source>
        <strain evidence="5 6">JCM16774</strain>
    </source>
</reference>
<dbReference type="Proteomes" id="UP000321606">
    <property type="component" value="Chromosome"/>
</dbReference>
<dbReference type="Pfam" id="PF01078">
    <property type="entry name" value="Mg_chelatase"/>
    <property type="match status" value="1"/>
</dbReference>
<evidence type="ECO:0000256" key="3">
    <source>
        <dbReference type="ARBA" id="ARBA00022840"/>
    </source>
</evidence>
<name>A0A510JDF2_9FUSO</name>
<dbReference type="EMBL" id="AP019822">
    <property type="protein sequence ID" value="BBM37106.1"/>
    <property type="molecule type" value="Genomic_DNA"/>
</dbReference>
<dbReference type="InterPro" id="IPR000523">
    <property type="entry name" value="Mg_chelatse_chII-like_cat_dom"/>
</dbReference>
<dbReference type="NCBIfam" id="TIGR00368">
    <property type="entry name" value="YifB family Mg chelatase-like AAA ATPase"/>
    <property type="match status" value="1"/>
</dbReference>
<evidence type="ECO:0000256" key="1">
    <source>
        <dbReference type="ARBA" id="ARBA00006354"/>
    </source>
</evidence>
<dbReference type="PRINTS" id="PR01657">
    <property type="entry name" value="MCMFAMILY"/>
</dbReference>
<dbReference type="InterPro" id="IPR014721">
    <property type="entry name" value="Ribsml_uS5_D2-typ_fold_subgr"/>
</dbReference>
<evidence type="ECO:0000259" key="4">
    <source>
        <dbReference type="PROSITE" id="PS50051"/>
    </source>
</evidence>
<dbReference type="OrthoDB" id="9813147at2"/>
<evidence type="ECO:0000313" key="6">
    <source>
        <dbReference type="Proteomes" id="UP000321606"/>
    </source>
</evidence>
<dbReference type="InterPro" id="IPR001208">
    <property type="entry name" value="MCM_dom"/>
</dbReference>
<dbReference type="Gene3D" id="3.40.50.300">
    <property type="entry name" value="P-loop containing nucleotide triphosphate hydrolases"/>
    <property type="match status" value="1"/>
</dbReference>
<accession>A0A510JDF2</accession>
<dbReference type="InterPro" id="IPR025158">
    <property type="entry name" value="Mg_chelat-rel_C"/>
</dbReference>
<dbReference type="GO" id="GO:0005524">
    <property type="term" value="F:ATP binding"/>
    <property type="evidence" value="ECO:0007669"/>
    <property type="project" value="UniProtKB-KW"/>
</dbReference>